<dbReference type="Gene3D" id="2.40.70.10">
    <property type="entry name" value="Acid Proteases"/>
    <property type="match status" value="1"/>
</dbReference>
<evidence type="ECO:0000313" key="2">
    <source>
        <dbReference type="EMBL" id="KAF7999062.1"/>
    </source>
</evidence>
<name>A0A8H7GM74_9ASCO</name>
<accession>A0A8H7GM74</accession>
<feature type="chain" id="PRO_5034079818" evidence="1">
    <location>
        <begin position="21"/>
        <end position="107"/>
    </location>
</feature>
<gene>
    <name evidence="2" type="ORF">HF325_006594</name>
</gene>
<organism evidence="2 3">
    <name type="scientific">Metschnikowia pulcherrima</name>
    <dbReference type="NCBI Taxonomy" id="27326"/>
    <lineage>
        <taxon>Eukaryota</taxon>
        <taxon>Fungi</taxon>
        <taxon>Dikarya</taxon>
        <taxon>Ascomycota</taxon>
        <taxon>Saccharomycotina</taxon>
        <taxon>Pichiomycetes</taxon>
        <taxon>Metschnikowiaceae</taxon>
        <taxon>Metschnikowia</taxon>
    </lineage>
</organism>
<evidence type="ECO:0000313" key="3">
    <source>
        <dbReference type="Proteomes" id="UP000649328"/>
    </source>
</evidence>
<keyword evidence="3" id="KW-1185">Reference proteome</keyword>
<feature type="signal peptide" evidence="1">
    <location>
        <begin position="1"/>
        <end position="20"/>
    </location>
</feature>
<dbReference type="SUPFAM" id="SSF50630">
    <property type="entry name" value="Acid proteases"/>
    <property type="match status" value="1"/>
</dbReference>
<dbReference type="EMBL" id="JACBPP010000010">
    <property type="protein sequence ID" value="KAF7999062.1"/>
    <property type="molecule type" value="Genomic_DNA"/>
</dbReference>
<dbReference type="InterPro" id="IPR021109">
    <property type="entry name" value="Peptidase_aspartic_dom_sf"/>
</dbReference>
<evidence type="ECO:0000256" key="1">
    <source>
        <dbReference type="SAM" id="SignalP"/>
    </source>
</evidence>
<keyword evidence="1" id="KW-0732">Signal</keyword>
<sequence length="107" mass="11766">MQFSTLVTIALSLFAASADAKKFSTNMQKIPQDETLDATRFADYTSALASKYTQAFAAGTPIFGHKPQQVAEIPFVDSQQKHEAPLTDYLNAQYFTEIQLGTPGQPF</sequence>
<dbReference type="AlphaFoldDB" id="A0A8H7GM74"/>
<dbReference type="OrthoDB" id="771136at2759"/>
<proteinExistence type="predicted"/>
<dbReference type="Proteomes" id="UP000649328">
    <property type="component" value="Unassembled WGS sequence"/>
</dbReference>
<comment type="caution">
    <text evidence="2">The sequence shown here is derived from an EMBL/GenBank/DDBJ whole genome shotgun (WGS) entry which is preliminary data.</text>
</comment>
<protein>
    <submittedName>
        <fullName evidence="2">Uncharacterized protein</fullName>
    </submittedName>
</protein>
<reference evidence="2" key="1">
    <citation type="submission" date="2020-10" db="EMBL/GenBank/DDBJ databases">
        <title>The Whole-Genome Sequence of Metschnikowia persimmonesis, a Novel Endophytic Yeast Species Isolated from Medicinal Plant Diospyros kaki Thumb.</title>
        <authorList>
            <person name="Rahmat E."/>
            <person name="Kang Y."/>
        </authorList>
    </citation>
    <scope>NUCLEOTIDE SEQUENCE</scope>
    <source>
        <strain evidence="2">KIOM G15050</strain>
    </source>
</reference>